<dbReference type="InterPro" id="IPR036388">
    <property type="entry name" value="WH-like_DNA-bd_sf"/>
</dbReference>
<dbReference type="PANTHER" id="PTHR36203">
    <property type="entry name" value="ASCORBATE-SPECIFIC PTS SYSTEM EIIA COMPONENT"/>
    <property type="match status" value="1"/>
</dbReference>
<dbReference type="PROSITE" id="PS51099">
    <property type="entry name" value="PTS_EIIB_TYPE_2"/>
    <property type="match status" value="1"/>
</dbReference>
<evidence type="ECO:0000256" key="5">
    <source>
        <dbReference type="ARBA" id="ARBA00022679"/>
    </source>
</evidence>
<evidence type="ECO:0000256" key="4">
    <source>
        <dbReference type="ARBA" id="ARBA00022553"/>
    </source>
</evidence>
<evidence type="ECO:0000259" key="14">
    <source>
        <dbReference type="PROSITE" id="PS51372"/>
    </source>
</evidence>
<dbReference type="GO" id="GO:0009401">
    <property type="term" value="P:phosphoenolpyruvate-dependent sugar phosphotransferase system"/>
    <property type="evidence" value="ECO:0007669"/>
    <property type="project" value="UniProtKB-KW"/>
</dbReference>
<organism evidence="15 16">
    <name type="scientific">Neobacillus thermocopriae</name>
    <dbReference type="NCBI Taxonomy" id="1215031"/>
    <lineage>
        <taxon>Bacteria</taxon>
        <taxon>Bacillati</taxon>
        <taxon>Bacillota</taxon>
        <taxon>Bacilli</taxon>
        <taxon>Bacillales</taxon>
        <taxon>Bacillaceae</taxon>
        <taxon>Neobacillus</taxon>
    </lineage>
</organism>
<dbReference type="EMBL" id="JAAIUV010000007">
    <property type="protein sequence ID" value="NEX78522.1"/>
    <property type="molecule type" value="Genomic_DNA"/>
</dbReference>
<dbReference type="AlphaFoldDB" id="A0A6B3TPH2"/>
<dbReference type="PROSITE" id="PS51094">
    <property type="entry name" value="PTS_EIIA_TYPE_2"/>
    <property type="match status" value="1"/>
</dbReference>
<keyword evidence="4" id="KW-0597">Phosphoprotein</keyword>
<evidence type="ECO:0000259" key="12">
    <source>
        <dbReference type="PROSITE" id="PS51094"/>
    </source>
</evidence>
<dbReference type="InterPro" id="IPR036095">
    <property type="entry name" value="PTS_EIIB-like_sf"/>
</dbReference>
<proteinExistence type="predicted"/>
<feature type="domain" description="PTS EIIA type-2" evidence="12">
    <location>
        <begin position="541"/>
        <end position="682"/>
    </location>
</feature>
<comment type="subcellular location">
    <subcellularLocation>
        <location evidence="1">Cytoplasm</location>
    </subcellularLocation>
</comment>
<reference evidence="15" key="1">
    <citation type="submission" date="2020-02" db="EMBL/GenBank/DDBJ databases">
        <title>Bacillus sedimentmangrovi sp. nov., isolated from sediment of the mangrove ecosystem.</title>
        <authorList>
            <person name="Liu G."/>
        </authorList>
    </citation>
    <scope>NUCLEOTIDE SEQUENCE [LARGE SCALE GENOMIC DNA]</scope>
    <source>
        <strain evidence="15">SgZ-7</strain>
    </source>
</reference>
<evidence type="ECO:0000313" key="15">
    <source>
        <dbReference type="EMBL" id="NEX78522.1"/>
    </source>
</evidence>
<dbReference type="InterPro" id="IPR007737">
    <property type="entry name" value="Mga_HTH"/>
</dbReference>
<dbReference type="Gene3D" id="1.10.10.10">
    <property type="entry name" value="Winged helix-like DNA-binding domain superfamily/Winged helix DNA-binding domain"/>
    <property type="match status" value="1"/>
</dbReference>
<keyword evidence="7" id="KW-0418">Kinase</keyword>
<dbReference type="SUPFAM" id="SSF52794">
    <property type="entry name" value="PTS system IIB component-like"/>
    <property type="match status" value="1"/>
</dbReference>
<dbReference type="PROSITE" id="PS51372">
    <property type="entry name" value="PRD_2"/>
    <property type="match status" value="2"/>
</dbReference>
<gene>
    <name evidence="15" type="ORF">G4Z05_06380</name>
</gene>
<evidence type="ECO:0000256" key="3">
    <source>
        <dbReference type="ARBA" id="ARBA00022490"/>
    </source>
</evidence>
<keyword evidence="3" id="KW-0963">Cytoplasm</keyword>
<dbReference type="GO" id="GO:0005737">
    <property type="term" value="C:cytoplasm"/>
    <property type="evidence" value="ECO:0007669"/>
    <property type="project" value="UniProtKB-SubCell"/>
</dbReference>
<dbReference type="Gene3D" id="3.40.930.10">
    <property type="entry name" value="Mannitol-specific EII, Chain A"/>
    <property type="match status" value="1"/>
</dbReference>
<dbReference type="InterPro" id="IPR011608">
    <property type="entry name" value="PRD"/>
</dbReference>
<keyword evidence="5" id="KW-0808">Transferase</keyword>
<dbReference type="GO" id="GO:0006355">
    <property type="term" value="P:regulation of DNA-templated transcription"/>
    <property type="evidence" value="ECO:0007669"/>
    <property type="project" value="InterPro"/>
</dbReference>
<dbReference type="SUPFAM" id="SSF55804">
    <property type="entry name" value="Phoshotransferase/anion transport protein"/>
    <property type="match status" value="1"/>
</dbReference>
<dbReference type="InterPro" id="IPR002178">
    <property type="entry name" value="PTS_EIIA_type-2_dom"/>
</dbReference>
<sequence length="684" mass="79816">MYLDERSNLILQEILGNPEISNVQLEEKFQLSRRQVSYSLTKINDWLESNNFPKIKRTSTGKFIVNPNIIDLFTENIDHPSKKSSYIPSEKERAKFILLMLLSSSEELSLIHFVYALKVSKNTVLRDIKAAQYMIKDYQLEIVYSRIHGYELSGSEWNKRKLLIELLQDAFKNYESEWYLLKYLEIPKTEIEHLKKLMEKVEDKLQLKFSDERVRLLQYTIAILYRRVRRGDVIDDFYHIHYEELSDTKEFEAAEIIIQELGPVPKTERLFITLQLLTANVLYSQILTDQELPQLRHAIMECLKEFERKAIVELKDKEEFLDKLMLHMKPAYYRIKYHLTTNYKMIEKVSDEFEAIHYIVKDSLKPLEEYINCPIPEEEIAFFTILIGGHLLNSGKTIHKKKKAVVVCPNGVSISNLMENSLRDLFPEFYFYDAFSIREFQQLDIETDLIFSAVPIQTDKKLFIVKGLMTDFEKFQLRQRVMKEIFGLNTNVINVDQLISVIGRHAKIHEMKALERDLQEYFAFQISKEEEKKSPGYHLADLINLETITIKENVDGWHDAIELAAQPLLIKGSITEKYIDMVKELYPSVAEHIVLGRNIAIPHASPEDGVNRVGMSLLKINEGIPLENGKKLHLIVIIAAVDKNQHLNALLQLMKLASTDEIVDKIISANHQSDIFEIINRFSR</sequence>
<feature type="domain" description="PRD" evidence="14">
    <location>
        <begin position="185"/>
        <end position="286"/>
    </location>
</feature>
<dbReference type="Gene3D" id="1.10.1790.10">
    <property type="entry name" value="PRD domain"/>
    <property type="match status" value="1"/>
</dbReference>
<evidence type="ECO:0000256" key="2">
    <source>
        <dbReference type="ARBA" id="ARBA00022448"/>
    </source>
</evidence>
<dbReference type="Gene3D" id="3.40.50.2300">
    <property type="match status" value="1"/>
</dbReference>
<name>A0A6B3TPH2_9BACI</name>
<evidence type="ECO:0000256" key="1">
    <source>
        <dbReference type="ARBA" id="ARBA00004496"/>
    </source>
</evidence>
<evidence type="ECO:0000256" key="6">
    <source>
        <dbReference type="ARBA" id="ARBA00022683"/>
    </source>
</evidence>
<evidence type="ECO:0000256" key="7">
    <source>
        <dbReference type="ARBA" id="ARBA00022777"/>
    </source>
</evidence>
<keyword evidence="6" id="KW-0598">Phosphotransferase system</keyword>
<dbReference type="SUPFAM" id="SSF63520">
    <property type="entry name" value="PTS-regulatory domain, PRD"/>
    <property type="match status" value="2"/>
</dbReference>
<dbReference type="GO" id="GO:0016301">
    <property type="term" value="F:kinase activity"/>
    <property type="evidence" value="ECO:0007669"/>
    <property type="project" value="UniProtKB-KW"/>
</dbReference>
<dbReference type="InterPro" id="IPR036634">
    <property type="entry name" value="PRD_sf"/>
</dbReference>
<dbReference type="RefSeq" id="WP_163251044.1">
    <property type="nucleotide sequence ID" value="NZ_JAAIUV010000007.1"/>
</dbReference>
<accession>A0A6B3TPH2</accession>
<evidence type="ECO:0000259" key="13">
    <source>
        <dbReference type="PROSITE" id="PS51099"/>
    </source>
</evidence>
<evidence type="ECO:0000256" key="9">
    <source>
        <dbReference type="ARBA" id="ARBA00037387"/>
    </source>
</evidence>
<comment type="function">
    <text evidence="9">The phosphoenolpyruvate-dependent sugar phosphotransferase system (sugar PTS), a major carbohydrate active transport system, catalyzes the phosphorylation of incoming sugar substrates concomitantly with their translocation across the cell membrane. The enzyme II UlaABC PTS system is involved in ascorbate transport.</text>
</comment>
<dbReference type="CDD" id="cd05568">
    <property type="entry name" value="PTS_IIB_bgl_like"/>
    <property type="match status" value="1"/>
</dbReference>
<keyword evidence="16" id="KW-1185">Reference proteome</keyword>
<dbReference type="InterPro" id="IPR013011">
    <property type="entry name" value="PTS_EIIB_2"/>
</dbReference>
<keyword evidence="8" id="KW-0010">Activator</keyword>
<comment type="caution">
    <text evidence="15">The sequence shown here is derived from an EMBL/GenBank/DDBJ whole genome shotgun (WGS) entry which is preliminary data.</text>
</comment>
<dbReference type="GO" id="GO:0008982">
    <property type="term" value="F:protein-N(PI)-phosphohistidine-sugar phosphotransferase activity"/>
    <property type="evidence" value="ECO:0007669"/>
    <property type="project" value="InterPro"/>
</dbReference>
<dbReference type="Pfam" id="PF00874">
    <property type="entry name" value="PRD"/>
    <property type="match status" value="2"/>
</dbReference>
<feature type="domain" description="PRD" evidence="14">
    <location>
        <begin position="290"/>
        <end position="397"/>
    </location>
</feature>
<dbReference type="Pfam" id="PF00359">
    <property type="entry name" value="PTS_EIIA_2"/>
    <property type="match status" value="1"/>
</dbReference>
<feature type="domain" description="PTS EIIB type-2" evidence="13">
    <location>
        <begin position="402"/>
        <end position="489"/>
    </location>
</feature>
<protein>
    <recommendedName>
        <fullName evidence="10">Ascorbate-specific PTS system EIIA component</fullName>
    </recommendedName>
    <alternativeName>
        <fullName evidence="11">Ascorbate-specific phosphotransferase enzyme IIA component</fullName>
    </alternativeName>
</protein>
<keyword evidence="2" id="KW-0813">Transport</keyword>
<evidence type="ECO:0000256" key="8">
    <source>
        <dbReference type="ARBA" id="ARBA00023159"/>
    </source>
</evidence>
<dbReference type="Proteomes" id="UP000481621">
    <property type="component" value="Unassembled WGS sequence"/>
</dbReference>
<dbReference type="CDD" id="cd00211">
    <property type="entry name" value="PTS_IIA_fru"/>
    <property type="match status" value="1"/>
</dbReference>
<evidence type="ECO:0000256" key="10">
    <source>
        <dbReference type="ARBA" id="ARBA00041175"/>
    </source>
</evidence>
<dbReference type="Pfam" id="PF05043">
    <property type="entry name" value="Mga"/>
    <property type="match status" value="1"/>
</dbReference>
<dbReference type="InterPro" id="IPR016152">
    <property type="entry name" value="PTrfase/Anion_transptr"/>
</dbReference>
<evidence type="ECO:0000256" key="11">
    <source>
        <dbReference type="ARBA" id="ARBA00042072"/>
    </source>
</evidence>
<dbReference type="InterPro" id="IPR051351">
    <property type="entry name" value="Ascorbate-PTS_EIIA_comp"/>
</dbReference>
<dbReference type="PANTHER" id="PTHR36203:SF1">
    <property type="entry name" value="ASCORBATE-SPECIFIC PTS SYSTEM EIIA COMPONENT"/>
    <property type="match status" value="1"/>
</dbReference>
<evidence type="ECO:0000313" key="16">
    <source>
        <dbReference type="Proteomes" id="UP000481621"/>
    </source>
</evidence>